<proteinExistence type="predicted"/>
<dbReference type="HOGENOM" id="CLU_169266_0_0_1"/>
<name>A0A0D3HFV8_9ORYZ</name>
<reference evidence="1" key="1">
    <citation type="journal article" date="2009" name="Rice">
        <title>De Novo Next Generation Sequencing of Plant Genomes.</title>
        <authorList>
            <person name="Rounsley S."/>
            <person name="Marri P.R."/>
            <person name="Yu Y."/>
            <person name="He R."/>
            <person name="Sisneros N."/>
            <person name="Goicoechea J.L."/>
            <person name="Lee S.J."/>
            <person name="Angelova A."/>
            <person name="Kudrna D."/>
            <person name="Luo M."/>
            <person name="Affourtit J."/>
            <person name="Desany B."/>
            <person name="Knight J."/>
            <person name="Niazi F."/>
            <person name="Egholm M."/>
            <person name="Wing R.A."/>
        </authorList>
    </citation>
    <scope>NUCLEOTIDE SEQUENCE [LARGE SCALE GENOMIC DNA]</scope>
    <source>
        <strain evidence="1">cv. IRGC 105608</strain>
    </source>
</reference>
<dbReference type="Gramene" id="OBART10G16450.1">
    <property type="protein sequence ID" value="OBART10G16450.1"/>
    <property type="gene ID" value="OBART10G16450"/>
</dbReference>
<reference evidence="1" key="2">
    <citation type="submission" date="2015-03" db="UniProtKB">
        <authorList>
            <consortium name="EnsemblPlants"/>
        </authorList>
    </citation>
    <scope>IDENTIFICATION</scope>
</reference>
<accession>A0A0D3HFV8</accession>
<evidence type="ECO:0000313" key="2">
    <source>
        <dbReference type="Proteomes" id="UP000026960"/>
    </source>
</evidence>
<dbReference type="Proteomes" id="UP000026960">
    <property type="component" value="Chromosome 10"/>
</dbReference>
<sequence>MSPPATAAAARMRQDHSATARGGSAAGALHFLSLFPRVFDLRDPLPLSLSVTAPAAELLAVATSLAAAAAGSDERWGYDNGEGCTLGAI</sequence>
<protein>
    <submittedName>
        <fullName evidence="1">Uncharacterized protein</fullName>
    </submittedName>
</protein>
<dbReference type="AlphaFoldDB" id="A0A0D3HFV8"/>
<keyword evidence="2" id="KW-1185">Reference proteome</keyword>
<organism evidence="1">
    <name type="scientific">Oryza barthii</name>
    <dbReference type="NCBI Taxonomy" id="65489"/>
    <lineage>
        <taxon>Eukaryota</taxon>
        <taxon>Viridiplantae</taxon>
        <taxon>Streptophyta</taxon>
        <taxon>Embryophyta</taxon>
        <taxon>Tracheophyta</taxon>
        <taxon>Spermatophyta</taxon>
        <taxon>Magnoliopsida</taxon>
        <taxon>Liliopsida</taxon>
        <taxon>Poales</taxon>
        <taxon>Poaceae</taxon>
        <taxon>BOP clade</taxon>
        <taxon>Oryzoideae</taxon>
        <taxon>Oryzeae</taxon>
        <taxon>Oryzinae</taxon>
        <taxon>Oryza</taxon>
    </lineage>
</organism>
<evidence type="ECO:0000313" key="1">
    <source>
        <dbReference type="EnsemblPlants" id="OBART10G16450.1"/>
    </source>
</evidence>
<dbReference type="EnsemblPlants" id="OBART10G16450.1">
    <property type="protein sequence ID" value="OBART10G16450.1"/>
    <property type="gene ID" value="OBART10G16450"/>
</dbReference>
<dbReference type="PaxDb" id="65489-OBART10G16450.1"/>